<dbReference type="AlphaFoldDB" id="A0A0A2A5I5"/>
<organism evidence="1 2">
    <name type="scientific">Prochlorococcus marinus str. MIT 9201</name>
    <dbReference type="NCBI Taxonomy" id="93057"/>
    <lineage>
        <taxon>Bacteria</taxon>
        <taxon>Bacillati</taxon>
        <taxon>Cyanobacteriota</taxon>
        <taxon>Cyanophyceae</taxon>
        <taxon>Synechococcales</taxon>
        <taxon>Prochlorococcaceae</taxon>
        <taxon>Prochlorococcus</taxon>
    </lineage>
</organism>
<protein>
    <submittedName>
        <fullName evidence="1">Uncharacterized protein</fullName>
    </submittedName>
</protein>
<evidence type="ECO:0000313" key="2">
    <source>
        <dbReference type="Proteomes" id="UP000030355"/>
    </source>
</evidence>
<name>A0A0A2A5I5_PROMR</name>
<reference evidence="2" key="1">
    <citation type="journal article" date="2014" name="Sci. Data">
        <title>Genomes of diverse isolates of the marine cyanobacterium Prochlorococcus.</title>
        <authorList>
            <person name="Biller S."/>
            <person name="Berube P."/>
            <person name="Thompson J."/>
            <person name="Kelly L."/>
            <person name="Roggensack S."/>
            <person name="Awad L."/>
            <person name="Roache-Johnson K."/>
            <person name="Ding H."/>
            <person name="Giovannoni S.J."/>
            <person name="Moore L.R."/>
            <person name="Chisholm S.W."/>
        </authorList>
    </citation>
    <scope>NUCLEOTIDE SEQUENCE [LARGE SCALE GENOMIC DNA]</scope>
    <source>
        <strain evidence="2">MIT 9201</strain>
    </source>
</reference>
<evidence type="ECO:0000313" key="1">
    <source>
        <dbReference type="EMBL" id="KGF96061.1"/>
    </source>
</evidence>
<comment type="caution">
    <text evidence="1">The sequence shown here is derived from an EMBL/GenBank/DDBJ whole genome shotgun (WGS) entry which is preliminary data.</text>
</comment>
<gene>
    <name evidence="1" type="ORF">EU95_0855</name>
</gene>
<sequence>MVSKDGVIVLFIYQIYANKFKVNIKFYLIGGILNNNFV</sequence>
<dbReference type="EMBL" id="JNAL01000010">
    <property type="protein sequence ID" value="KGF96061.1"/>
    <property type="molecule type" value="Genomic_DNA"/>
</dbReference>
<proteinExistence type="predicted"/>
<accession>A0A0A2A5I5</accession>
<dbReference type="Proteomes" id="UP000030355">
    <property type="component" value="Unassembled WGS sequence"/>
</dbReference>